<organism evidence="2 3">
    <name type="scientific">Digitaria exilis</name>
    <dbReference type="NCBI Taxonomy" id="1010633"/>
    <lineage>
        <taxon>Eukaryota</taxon>
        <taxon>Viridiplantae</taxon>
        <taxon>Streptophyta</taxon>
        <taxon>Embryophyta</taxon>
        <taxon>Tracheophyta</taxon>
        <taxon>Spermatophyta</taxon>
        <taxon>Magnoliopsida</taxon>
        <taxon>Liliopsida</taxon>
        <taxon>Poales</taxon>
        <taxon>Poaceae</taxon>
        <taxon>PACMAD clade</taxon>
        <taxon>Panicoideae</taxon>
        <taxon>Panicodae</taxon>
        <taxon>Paniceae</taxon>
        <taxon>Anthephorinae</taxon>
        <taxon>Digitaria</taxon>
    </lineage>
</organism>
<dbReference type="InterPro" id="IPR053197">
    <property type="entry name" value="F-box_SCFL_complex_component"/>
</dbReference>
<evidence type="ECO:0000313" key="3">
    <source>
        <dbReference type="Proteomes" id="UP000636709"/>
    </source>
</evidence>
<reference evidence="2" key="1">
    <citation type="submission" date="2020-07" db="EMBL/GenBank/DDBJ databases">
        <title>Genome sequence and genetic diversity analysis of an under-domesticated orphan crop, white fonio (Digitaria exilis).</title>
        <authorList>
            <person name="Bennetzen J.L."/>
            <person name="Chen S."/>
            <person name="Ma X."/>
            <person name="Wang X."/>
            <person name="Yssel A.E.J."/>
            <person name="Chaluvadi S.R."/>
            <person name="Johnson M."/>
            <person name="Gangashetty P."/>
            <person name="Hamidou F."/>
            <person name="Sanogo M.D."/>
            <person name="Zwaenepoel A."/>
            <person name="Wallace J."/>
            <person name="Van De Peer Y."/>
            <person name="Van Deynze A."/>
        </authorList>
    </citation>
    <scope>NUCLEOTIDE SEQUENCE</scope>
    <source>
        <tissue evidence="2">Leaves</tissue>
    </source>
</reference>
<protein>
    <recommendedName>
        <fullName evidence="1">F-box domain-containing protein</fullName>
    </recommendedName>
</protein>
<keyword evidence="3" id="KW-1185">Reference proteome</keyword>
<dbReference type="AlphaFoldDB" id="A0A835KVR3"/>
<dbReference type="OrthoDB" id="582804at2759"/>
<gene>
    <name evidence="2" type="ORF">HU200_001701</name>
</gene>
<dbReference type="InterPro" id="IPR001810">
    <property type="entry name" value="F-box_dom"/>
</dbReference>
<feature type="domain" description="F-box" evidence="1">
    <location>
        <begin position="30"/>
        <end position="66"/>
    </location>
</feature>
<comment type="caution">
    <text evidence="2">The sequence shown here is derived from an EMBL/GenBank/DDBJ whole genome shotgun (WGS) entry which is preliminary data.</text>
</comment>
<dbReference type="Proteomes" id="UP000636709">
    <property type="component" value="Unassembled WGS sequence"/>
</dbReference>
<sequence>MKRPCDPDAMAEASRDARVVPSGAACRINALSTDVLLRAISFLEARQLVQTCVLSRRWRNLWRSVPRINASHDEFDGKAGTEIAYDVLFKNFINRFLMLRNPVALHEFRLQYNIPDGSNDPVADSRDANLWIRHALQSNVRLIEVFGGSIDLHLDPAVFASKFCFVTSMLLTLVFLEPPFFKNLRTGCTVLERLVLRSCIIYHPEISSHTLKVLTIDANCYCTFEGRATISIPSLIDLHFFPDGADGARIPLLKNMESLVTASFAFGTNDDLVDDMCQFLWSLHGITDLEFNYRGPQSYPNLEDNLEDRSFTCEHLEDRSFTCEHLVMVKIFCLDTYGEYDPLVNSLVVFLSDNGINPGQISIN</sequence>
<dbReference type="EMBL" id="JACEFO010000143">
    <property type="protein sequence ID" value="KAF8780297.1"/>
    <property type="molecule type" value="Genomic_DNA"/>
</dbReference>
<name>A0A835KVR3_9POAL</name>
<dbReference type="Pfam" id="PF00646">
    <property type="entry name" value="F-box"/>
    <property type="match status" value="1"/>
</dbReference>
<evidence type="ECO:0000259" key="1">
    <source>
        <dbReference type="Pfam" id="PF00646"/>
    </source>
</evidence>
<proteinExistence type="predicted"/>
<dbReference type="SUPFAM" id="SSF81383">
    <property type="entry name" value="F-box domain"/>
    <property type="match status" value="1"/>
</dbReference>
<dbReference type="PANTHER" id="PTHR34223:SF26">
    <property type="entry name" value="OS02G0188900 PROTEIN"/>
    <property type="match status" value="1"/>
</dbReference>
<dbReference type="InterPro" id="IPR036047">
    <property type="entry name" value="F-box-like_dom_sf"/>
</dbReference>
<dbReference type="Gene3D" id="1.20.1280.50">
    <property type="match status" value="1"/>
</dbReference>
<evidence type="ECO:0000313" key="2">
    <source>
        <dbReference type="EMBL" id="KAF8780297.1"/>
    </source>
</evidence>
<accession>A0A835KVR3</accession>
<dbReference type="PANTHER" id="PTHR34223">
    <property type="entry name" value="OS11G0201299 PROTEIN"/>
    <property type="match status" value="1"/>
</dbReference>